<dbReference type="GO" id="GO:0008654">
    <property type="term" value="P:phospholipid biosynthetic process"/>
    <property type="evidence" value="ECO:0007669"/>
    <property type="project" value="InterPro"/>
</dbReference>
<dbReference type="EMBL" id="JAEEGA010000019">
    <property type="protein sequence ID" value="MBP1043792.1"/>
    <property type="molecule type" value="Genomic_DNA"/>
</dbReference>
<proteinExistence type="inferred from homology"/>
<protein>
    <submittedName>
        <fullName evidence="4">CDP-alcohol phosphatidyltransferase family protein</fullName>
    </submittedName>
</protein>
<dbReference type="InterPro" id="IPR000462">
    <property type="entry name" value="CDP-OH_P_trans"/>
</dbReference>
<keyword evidence="3" id="KW-0472">Membrane</keyword>
<evidence type="ECO:0000313" key="5">
    <source>
        <dbReference type="Proteomes" id="UP000674938"/>
    </source>
</evidence>
<dbReference type="RefSeq" id="WP_209531632.1">
    <property type="nucleotide sequence ID" value="NZ_JAEEGA010000019.1"/>
</dbReference>
<evidence type="ECO:0000256" key="1">
    <source>
        <dbReference type="ARBA" id="ARBA00022679"/>
    </source>
</evidence>
<sequence length="178" mass="20536">MLIYLPNVLSTLRLLLAPTMFFVTNQPLALLGIYLLIGISDIMDGWLARHYQVESKLGAKLDSYADFVFWITILLLILTRLDLEFPLISKLFISLTLIIRLVNLVLTKLKFNNWAMMHTIANKMAGFSLFIFLPLVFFTKNAHWFIVILPMISALEETVILATTDRYDINQKSLLKKR</sequence>
<evidence type="ECO:0000256" key="3">
    <source>
        <dbReference type="SAM" id="Phobius"/>
    </source>
</evidence>
<keyword evidence="5" id="KW-1185">Reference proteome</keyword>
<dbReference type="InterPro" id="IPR048254">
    <property type="entry name" value="CDP_ALCOHOL_P_TRANSF_CS"/>
</dbReference>
<dbReference type="GO" id="GO:0016020">
    <property type="term" value="C:membrane"/>
    <property type="evidence" value="ECO:0007669"/>
    <property type="project" value="InterPro"/>
</dbReference>
<dbReference type="PROSITE" id="PS00379">
    <property type="entry name" value="CDP_ALCOHOL_P_TRANSF"/>
    <property type="match status" value="1"/>
</dbReference>
<accession>A0A940P9H2</accession>
<dbReference type="Gene3D" id="1.20.120.1760">
    <property type="match status" value="1"/>
</dbReference>
<comment type="caution">
    <text evidence="4">The sequence shown here is derived from an EMBL/GenBank/DDBJ whole genome shotgun (WGS) entry which is preliminary data.</text>
</comment>
<dbReference type="Pfam" id="PF01066">
    <property type="entry name" value="CDP-OH_P_transf"/>
    <property type="match status" value="1"/>
</dbReference>
<keyword evidence="3" id="KW-1133">Transmembrane helix</keyword>
<dbReference type="AlphaFoldDB" id="A0A940P9H2"/>
<keyword evidence="1 2" id="KW-0808">Transferase</keyword>
<feature type="transmembrane region" description="Helical" evidence="3">
    <location>
        <begin position="20"/>
        <end position="43"/>
    </location>
</feature>
<evidence type="ECO:0000256" key="2">
    <source>
        <dbReference type="RuleBase" id="RU003750"/>
    </source>
</evidence>
<dbReference type="GO" id="GO:0016780">
    <property type="term" value="F:phosphotransferase activity, for other substituted phosphate groups"/>
    <property type="evidence" value="ECO:0007669"/>
    <property type="project" value="InterPro"/>
</dbReference>
<comment type="similarity">
    <text evidence="2">Belongs to the CDP-alcohol phosphatidyltransferase class-I family.</text>
</comment>
<dbReference type="InterPro" id="IPR043130">
    <property type="entry name" value="CDP-OH_PTrfase_TM_dom"/>
</dbReference>
<organism evidence="4 5">
    <name type="scientific">Vagococcus allomyrinae</name>
    <dbReference type="NCBI Taxonomy" id="2794353"/>
    <lineage>
        <taxon>Bacteria</taxon>
        <taxon>Bacillati</taxon>
        <taxon>Bacillota</taxon>
        <taxon>Bacilli</taxon>
        <taxon>Lactobacillales</taxon>
        <taxon>Enterococcaceae</taxon>
        <taxon>Vagococcus</taxon>
    </lineage>
</organism>
<feature type="transmembrane region" description="Helical" evidence="3">
    <location>
        <begin position="87"/>
        <end position="107"/>
    </location>
</feature>
<reference evidence="4" key="1">
    <citation type="submission" date="2020-12" db="EMBL/GenBank/DDBJ databases">
        <title>Vagococcus allomyrinae sp. nov. and Enterococcus lavae sp. nov., isolated from the larvae of Allomyrina dichotoma.</title>
        <authorList>
            <person name="Lee S.D."/>
        </authorList>
    </citation>
    <scope>NUCLEOTIDE SEQUENCE</scope>
    <source>
        <strain evidence="4">BWB3-3</strain>
    </source>
</reference>
<feature type="transmembrane region" description="Helical" evidence="3">
    <location>
        <begin position="64"/>
        <end position="81"/>
    </location>
</feature>
<evidence type="ECO:0000313" key="4">
    <source>
        <dbReference type="EMBL" id="MBP1043792.1"/>
    </source>
</evidence>
<dbReference type="Proteomes" id="UP000674938">
    <property type="component" value="Unassembled WGS sequence"/>
</dbReference>
<gene>
    <name evidence="4" type="ORF">I6N95_22440</name>
</gene>
<feature type="transmembrane region" description="Helical" evidence="3">
    <location>
        <begin position="119"/>
        <end position="138"/>
    </location>
</feature>
<name>A0A940P9H2_9ENTE</name>
<keyword evidence="3" id="KW-0812">Transmembrane</keyword>